<protein>
    <submittedName>
        <fullName evidence="1">Uncharacterized protein</fullName>
    </submittedName>
</protein>
<evidence type="ECO:0000313" key="1">
    <source>
        <dbReference type="WBParaSite" id="maker-PairedContig_5996-snap-gene-0.8-mRNA-1"/>
    </source>
</evidence>
<reference evidence="1" key="1">
    <citation type="submission" date="2016-11" db="UniProtKB">
        <authorList>
            <consortium name="WormBaseParasite"/>
        </authorList>
    </citation>
    <scope>IDENTIFICATION</scope>
    <source>
        <strain evidence="1">pt0022</strain>
    </source>
</reference>
<name>A0A1I8EY49_WUCBA</name>
<sequence length="120" mass="13537">MDDLSRLNNETNHLLQASRIRLIMREMSSYIAKGAVEYRSNPSNSKPLLDVLEPISQCFGSIVLEALSLADNGNVCLLKDSVHDRSIYEVFGTHSQCTYTCLPMVNYCHCSFFLQEGMLI</sequence>
<dbReference type="AlphaFoldDB" id="A0A1I8EY49"/>
<accession>A0A1I8EY49</accession>
<organism evidence="1">
    <name type="scientific">Wuchereria bancrofti</name>
    <dbReference type="NCBI Taxonomy" id="6293"/>
    <lineage>
        <taxon>Eukaryota</taxon>
        <taxon>Metazoa</taxon>
        <taxon>Ecdysozoa</taxon>
        <taxon>Nematoda</taxon>
        <taxon>Chromadorea</taxon>
        <taxon>Rhabditida</taxon>
        <taxon>Spirurina</taxon>
        <taxon>Spiruromorpha</taxon>
        <taxon>Filarioidea</taxon>
        <taxon>Onchocercidae</taxon>
        <taxon>Wuchereria</taxon>
    </lineage>
</organism>
<dbReference type="STRING" id="6293.A0A1I8EY49"/>
<proteinExistence type="predicted"/>
<dbReference type="WBParaSite" id="maker-PairedContig_5996-snap-gene-0.8-mRNA-1">
    <property type="protein sequence ID" value="maker-PairedContig_5996-snap-gene-0.8-mRNA-1"/>
    <property type="gene ID" value="maker-PairedContig_5996-snap-gene-0.8"/>
</dbReference>